<dbReference type="AlphaFoldDB" id="A0A6C0DA20"/>
<reference evidence="1" key="1">
    <citation type="journal article" date="2020" name="Nature">
        <title>Giant virus diversity and host interactions through global metagenomics.</title>
        <authorList>
            <person name="Schulz F."/>
            <person name="Roux S."/>
            <person name="Paez-Espino D."/>
            <person name="Jungbluth S."/>
            <person name="Walsh D.A."/>
            <person name="Denef V.J."/>
            <person name="McMahon K.D."/>
            <person name="Konstantinidis K.T."/>
            <person name="Eloe-Fadrosh E.A."/>
            <person name="Kyrpides N.C."/>
            <person name="Woyke T."/>
        </authorList>
    </citation>
    <scope>NUCLEOTIDE SEQUENCE</scope>
    <source>
        <strain evidence="1">GVMAG-M-3300023174-130</strain>
    </source>
</reference>
<organism evidence="1">
    <name type="scientific">viral metagenome</name>
    <dbReference type="NCBI Taxonomy" id="1070528"/>
    <lineage>
        <taxon>unclassified sequences</taxon>
        <taxon>metagenomes</taxon>
        <taxon>organismal metagenomes</taxon>
    </lineage>
</organism>
<evidence type="ECO:0000313" key="1">
    <source>
        <dbReference type="EMBL" id="QHT13024.1"/>
    </source>
</evidence>
<evidence type="ECO:0008006" key="2">
    <source>
        <dbReference type="Google" id="ProtNLM"/>
    </source>
</evidence>
<dbReference type="EMBL" id="MN739556">
    <property type="protein sequence ID" value="QHT13024.1"/>
    <property type="molecule type" value="Genomic_DNA"/>
</dbReference>
<protein>
    <recommendedName>
        <fullName evidence="2">SAP domain-containing protein</fullName>
    </recommendedName>
</protein>
<sequence length="351" mass="41144">MVKFLGVEEYDDYLHSECTKNMPKQNNKNNKKLTNDEMVMPSYSNINILFENNYNVQQLKQIINHFDILKVSGNKKELFNRIYVFLKLSGFIIKIQKIFRGYLQKKINLLRGPAFKNRNLCTNDSDFLTGDSVKDMEYLQFFSYKDDDGFIYGFDLVSLYNLILKSGKTIKNPYNRNDISKNVIQNMRTLIRMSKFLGTPININIKEDTFSDEKSLEMRILDLFQKMDSLGNYTEASWFTSLNRTKIIKFLRELIDIWSYRAQITPDTKRKICPPNGDPFRGFHFSYVYNEENIDNIKKTVITILEKFVYNGIDDDHKSLGAYYVLGSLTLVNENAATSLPWLYQSVAHYV</sequence>
<name>A0A6C0DA20_9ZZZZ</name>
<accession>A0A6C0DA20</accession>
<proteinExistence type="predicted"/>
<dbReference type="PROSITE" id="PS50096">
    <property type="entry name" value="IQ"/>
    <property type="match status" value="1"/>
</dbReference>